<dbReference type="Pfam" id="PF00003">
    <property type="entry name" value="7tm_3"/>
    <property type="match status" value="1"/>
</dbReference>
<evidence type="ECO:0000313" key="9">
    <source>
        <dbReference type="EMBL" id="ETO11886.1"/>
    </source>
</evidence>
<evidence type="ECO:0000256" key="3">
    <source>
        <dbReference type="ARBA" id="ARBA00022989"/>
    </source>
</evidence>
<feature type="region of interest" description="Disordered" evidence="6">
    <location>
        <begin position="542"/>
        <end position="593"/>
    </location>
</feature>
<keyword evidence="2 7" id="KW-0812">Transmembrane</keyword>
<feature type="compositionally biased region" description="Polar residues" evidence="6">
    <location>
        <begin position="574"/>
        <end position="586"/>
    </location>
</feature>
<dbReference type="GO" id="GO:0004930">
    <property type="term" value="F:G protein-coupled receptor activity"/>
    <property type="evidence" value="ECO:0007669"/>
    <property type="project" value="InterPro"/>
</dbReference>
<dbReference type="InterPro" id="IPR050726">
    <property type="entry name" value="mGluR"/>
</dbReference>
<comment type="subcellular location">
    <subcellularLocation>
        <location evidence="1">Membrane</location>
        <topology evidence="1">Multi-pass membrane protein</topology>
    </subcellularLocation>
</comment>
<dbReference type="InterPro" id="IPR000337">
    <property type="entry name" value="GPCR_3"/>
</dbReference>
<name>X6ME33_RETFI</name>
<organism evidence="9 10">
    <name type="scientific">Reticulomyxa filosa</name>
    <dbReference type="NCBI Taxonomy" id="46433"/>
    <lineage>
        <taxon>Eukaryota</taxon>
        <taxon>Sar</taxon>
        <taxon>Rhizaria</taxon>
        <taxon>Retaria</taxon>
        <taxon>Foraminifera</taxon>
        <taxon>Monothalamids</taxon>
        <taxon>Reticulomyxidae</taxon>
        <taxon>Reticulomyxa</taxon>
    </lineage>
</organism>
<evidence type="ECO:0000259" key="8">
    <source>
        <dbReference type="PROSITE" id="PS50259"/>
    </source>
</evidence>
<dbReference type="OrthoDB" id="425344at2759"/>
<keyword evidence="4 7" id="KW-0472">Membrane</keyword>
<evidence type="ECO:0000256" key="5">
    <source>
        <dbReference type="ARBA" id="ARBA00023180"/>
    </source>
</evidence>
<dbReference type="PROSITE" id="PS50259">
    <property type="entry name" value="G_PROTEIN_RECEP_F3_4"/>
    <property type="match status" value="1"/>
</dbReference>
<feature type="transmembrane region" description="Helical" evidence="7">
    <location>
        <begin position="319"/>
        <end position="342"/>
    </location>
</feature>
<dbReference type="Proteomes" id="UP000023152">
    <property type="component" value="Unassembled WGS sequence"/>
</dbReference>
<evidence type="ECO:0000256" key="1">
    <source>
        <dbReference type="ARBA" id="ARBA00004141"/>
    </source>
</evidence>
<gene>
    <name evidence="9" type="ORF">RFI_25488</name>
</gene>
<feature type="transmembrane region" description="Helical" evidence="7">
    <location>
        <begin position="282"/>
        <end position="307"/>
    </location>
</feature>
<feature type="transmembrane region" description="Helical" evidence="7">
    <location>
        <begin position="508"/>
        <end position="526"/>
    </location>
</feature>
<dbReference type="SUPFAM" id="SSF51126">
    <property type="entry name" value="Pectin lyase-like"/>
    <property type="match status" value="1"/>
</dbReference>
<dbReference type="InterPro" id="IPR011050">
    <property type="entry name" value="Pectin_lyase_fold/virulence"/>
</dbReference>
<evidence type="ECO:0000313" key="10">
    <source>
        <dbReference type="Proteomes" id="UP000023152"/>
    </source>
</evidence>
<dbReference type="GO" id="GO:0016020">
    <property type="term" value="C:membrane"/>
    <property type="evidence" value="ECO:0007669"/>
    <property type="project" value="UniProtKB-SubCell"/>
</dbReference>
<dbReference type="PRINTS" id="PR00248">
    <property type="entry name" value="GPCRMGR"/>
</dbReference>
<protein>
    <recommendedName>
        <fullName evidence="8">G-protein coupled receptors family 3 profile domain-containing protein</fullName>
    </recommendedName>
</protein>
<sequence>MADSSDAAHIVLRTCQQSRTNGWRRPDGTHWQCSHESQSNPRQHCPKKGGGIYVVQGWAEDVGSTFVQNYASTGGGLSCDTSLVQLTNTSFNKNTASLDGGGLWLQLCPDFVFSGLSFKQNTANFSGGATFVQQTGVCAICKQYNNTCTYTGNQAAFGSDTGTGPQQLLLNYVKKTKSVNQLSEIILEGTLYDAFGHVVTQSEDTIVLSAMVEMNKNVELQGRFEDTFEGGKASLDFFIVPSDTVIHTNANFDLTVRIGTNIYPFNQTFNVRFHNSIYAPKAWTIGINSAFGAVGIISVLVTALLMWRYHESAIIRGATPPFLVVILFGCFLLSASIIVLPFMPQKVSCLLLPWLLHLSFVLILAPITGKTWRIYMIFYMASKKFKRFNFTTWKLALFFIILPLVVVVAYLLTWTFLQKDWTQWEVETNGENKEYCSLESLFLTISLTCGAVLLLWLVRLAIGVKGVPKNFNESFWLGAAIYTLALVMLFMIPISVINSVPPEVKQTLGGIAAWIALEAVLAFIFWRKYYMIWFHSEEMNTRKSTTSPEDSGMSNTESSGMAASDLSSDRGSKSGRSTSPSATGQTIKGRPTM</sequence>
<keyword evidence="10" id="KW-1185">Reference proteome</keyword>
<dbReference type="PANTHER" id="PTHR24060">
    <property type="entry name" value="METABOTROPIC GLUTAMATE RECEPTOR"/>
    <property type="match status" value="1"/>
</dbReference>
<dbReference type="AlphaFoldDB" id="X6ME33"/>
<accession>X6ME33</accession>
<evidence type="ECO:0000256" key="2">
    <source>
        <dbReference type="ARBA" id="ARBA00022692"/>
    </source>
</evidence>
<proteinExistence type="predicted"/>
<feature type="compositionally biased region" description="Polar residues" evidence="6">
    <location>
        <begin position="542"/>
        <end position="561"/>
    </location>
</feature>
<feature type="transmembrane region" description="Helical" evidence="7">
    <location>
        <begin position="395"/>
        <end position="417"/>
    </location>
</feature>
<feature type="transmembrane region" description="Helical" evidence="7">
    <location>
        <begin position="474"/>
        <end position="496"/>
    </location>
</feature>
<evidence type="ECO:0000256" key="6">
    <source>
        <dbReference type="SAM" id="MobiDB-lite"/>
    </source>
</evidence>
<dbReference type="InterPro" id="IPR017978">
    <property type="entry name" value="GPCR_3_C"/>
</dbReference>
<feature type="transmembrane region" description="Helical" evidence="7">
    <location>
        <begin position="354"/>
        <end position="375"/>
    </location>
</feature>
<feature type="domain" description="G-protein coupled receptors family 3 profile" evidence="8">
    <location>
        <begin position="291"/>
        <end position="548"/>
    </location>
</feature>
<keyword evidence="3 7" id="KW-1133">Transmembrane helix</keyword>
<dbReference type="EMBL" id="ASPP01021912">
    <property type="protein sequence ID" value="ETO11886.1"/>
    <property type="molecule type" value="Genomic_DNA"/>
</dbReference>
<keyword evidence="5" id="KW-0325">Glycoprotein</keyword>
<comment type="caution">
    <text evidence="9">The sequence shown here is derived from an EMBL/GenBank/DDBJ whole genome shotgun (WGS) entry which is preliminary data.</text>
</comment>
<evidence type="ECO:0000256" key="7">
    <source>
        <dbReference type="SAM" id="Phobius"/>
    </source>
</evidence>
<feature type="transmembrane region" description="Helical" evidence="7">
    <location>
        <begin position="441"/>
        <end position="462"/>
    </location>
</feature>
<evidence type="ECO:0000256" key="4">
    <source>
        <dbReference type="ARBA" id="ARBA00023136"/>
    </source>
</evidence>
<reference evidence="9 10" key="1">
    <citation type="journal article" date="2013" name="Curr. Biol.">
        <title>The Genome of the Foraminiferan Reticulomyxa filosa.</title>
        <authorList>
            <person name="Glockner G."/>
            <person name="Hulsmann N."/>
            <person name="Schleicher M."/>
            <person name="Noegel A.A."/>
            <person name="Eichinger L."/>
            <person name="Gallinger C."/>
            <person name="Pawlowski J."/>
            <person name="Sierra R."/>
            <person name="Euteneuer U."/>
            <person name="Pillet L."/>
            <person name="Moustafa A."/>
            <person name="Platzer M."/>
            <person name="Groth M."/>
            <person name="Szafranski K."/>
            <person name="Schliwa M."/>
        </authorList>
    </citation>
    <scope>NUCLEOTIDE SEQUENCE [LARGE SCALE GENOMIC DNA]</scope>
</reference>